<evidence type="ECO:0000313" key="4">
    <source>
        <dbReference type="Proteomes" id="UP000792457"/>
    </source>
</evidence>
<dbReference type="InterPro" id="IPR043502">
    <property type="entry name" value="DNA/RNA_pol_sf"/>
</dbReference>
<protein>
    <recommendedName>
        <fullName evidence="2">Reverse transcriptase/retrotransposon-derived protein RNase H-like domain-containing protein</fullName>
    </recommendedName>
</protein>
<dbReference type="Pfam" id="PF17919">
    <property type="entry name" value="RT_RNaseH_2"/>
    <property type="match status" value="1"/>
</dbReference>
<dbReference type="EMBL" id="KZ309354">
    <property type="protein sequence ID" value="KAG8238417.1"/>
    <property type="molecule type" value="Genomic_DNA"/>
</dbReference>
<dbReference type="SUPFAM" id="SSF56672">
    <property type="entry name" value="DNA/RNA polymerases"/>
    <property type="match status" value="1"/>
</dbReference>
<dbReference type="GO" id="GO:0003824">
    <property type="term" value="F:catalytic activity"/>
    <property type="evidence" value="ECO:0007669"/>
    <property type="project" value="UniProtKB-KW"/>
</dbReference>
<organism evidence="3 4">
    <name type="scientific">Ladona fulva</name>
    <name type="common">Scarce chaser dragonfly</name>
    <name type="synonym">Libellula fulva</name>
    <dbReference type="NCBI Taxonomy" id="123851"/>
    <lineage>
        <taxon>Eukaryota</taxon>
        <taxon>Metazoa</taxon>
        <taxon>Ecdysozoa</taxon>
        <taxon>Arthropoda</taxon>
        <taxon>Hexapoda</taxon>
        <taxon>Insecta</taxon>
        <taxon>Pterygota</taxon>
        <taxon>Palaeoptera</taxon>
        <taxon>Odonata</taxon>
        <taxon>Epiprocta</taxon>
        <taxon>Anisoptera</taxon>
        <taxon>Libelluloidea</taxon>
        <taxon>Libellulidae</taxon>
        <taxon>Ladona</taxon>
    </lineage>
</organism>
<proteinExistence type="predicted"/>
<dbReference type="PANTHER" id="PTHR37984">
    <property type="entry name" value="PROTEIN CBG26694"/>
    <property type="match status" value="1"/>
</dbReference>
<dbReference type="AlphaFoldDB" id="A0A8K0P9T8"/>
<evidence type="ECO:0000259" key="2">
    <source>
        <dbReference type="Pfam" id="PF17919"/>
    </source>
</evidence>
<feature type="domain" description="Reverse transcriptase/retrotransposon-derived protein RNase H-like" evidence="2">
    <location>
        <begin position="20"/>
        <end position="79"/>
    </location>
</feature>
<evidence type="ECO:0000313" key="3">
    <source>
        <dbReference type="EMBL" id="KAG8238417.1"/>
    </source>
</evidence>
<dbReference type="InterPro" id="IPR050951">
    <property type="entry name" value="Retrovirus_Pol_polyprotein"/>
</dbReference>
<dbReference type="GO" id="GO:0071897">
    <property type="term" value="P:DNA biosynthetic process"/>
    <property type="evidence" value="ECO:0007669"/>
    <property type="project" value="UniProtKB-ARBA"/>
</dbReference>
<dbReference type="InterPro" id="IPR041577">
    <property type="entry name" value="RT_RNaseH_2"/>
</dbReference>
<reference evidence="3" key="1">
    <citation type="submission" date="2013-04" db="EMBL/GenBank/DDBJ databases">
        <authorList>
            <person name="Qu J."/>
            <person name="Murali S.C."/>
            <person name="Bandaranaike D."/>
            <person name="Bellair M."/>
            <person name="Blankenburg K."/>
            <person name="Chao H."/>
            <person name="Dinh H."/>
            <person name="Doddapaneni H."/>
            <person name="Downs B."/>
            <person name="Dugan-Rocha S."/>
            <person name="Elkadiri S."/>
            <person name="Gnanaolivu R.D."/>
            <person name="Hernandez B."/>
            <person name="Javaid M."/>
            <person name="Jayaseelan J.C."/>
            <person name="Lee S."/>
            <person name="Li M."/>
            <person name="Ming W."/>
            <person name="Munidasa M."/>
            <person name="Muniz J."/>
            <person name="Nguyen L."/>
            <person name="Ongeri F."/>
            <person name="Osuji N."/>
            <person name="Pu L.-L."/>
            <person name="Puazo M."/>
            <person name="Qu C."/>
            <person name="Quiroz J."/>
            <person name="Raj R."/>
            <person name="Weissenberger G."/>
            <person name="Xin Y."/>
            <person name="Zou X."/>
            <person name="Han Y."/>
            <person name="Richards S."/>
            <person name="Worley K."/>
            <person name="Muzny D."/>
            <person name="Gibbs R."/>
        </authorList>
    </citation>
    <scope>NUCLEOTIDE SEQUENCE</scope>
    <source>
        <strain evidence="3">Sampled in the wild</strain>
    </source>
</reference>
<reference evidence="3" key="2">
    <citation type="submission" date="2017-10" db="EMBL/GenBank/DDBJ databases">
        <title>Ladona fulva Genome sequencing and assembly.</title>
        <authorList>
            <person name="Murali S."/>
            <person name="Richards S."/>
            <person name="Bandaranaike D."/>
            <person name="Bellair M."/>
            <person name="Blankenburg K."/>
            <person name="Chao H."/>
            <person name="Dinh H."/>
            <person name="Doddapaneni H."/>
            <person name="Dugan-Rocha S."/>
            <person name="Elkadiri S."/>
            <person name="Gnanaolivu R."/>
            <person name="Hernandez B."/>
            <person name="Skinner E."/>
            <person name="Javaid M."/>
            <person name="Lee S."/>
            <person name="Li M."/>
            <person name="Ming W."/>
            <person name="Munidasa M."/>
            <person name="Muniz J."/>
            <person name="Nguyen L."/>
            <person name="Hughes D."/>
            <person name="Osuji N."/>
            <person name="Pu L.-L."/>
            <person name="Puazo M."/>
            <person name="Qu C."/>
            <person name="Quiroz J."/>
            <person name="Raj R."/>
            <person name="Weissenberger G."/>
            <person name="Xin Y."/>
            <person name="Zou X."/>
            <person name="Han Y."/>
            <person name="Worley K."/>
            <person name="Muzny D."/>
            <person name="Gibbs R."/>
        </authorList>
    </citation>
    <scope>NUCLEOTIDE SEQUENCE</scope>
    <source>
        <strain evidence="3">Sampled in the wild</strain>
    </source>
</reference>
<dbReference type="OrthoDB" id="427924at2759"/>
<name>A0A8K0P9T8_LADFU</name>
<dbReference type="PANTHER" id="PTHR37984:SF5">
    <property type="entry name" value="PROTEIN NYNRIN-LIKE"/>
    <property type="match status" value="1"/>
</dbReference>
<accession>A0A8K0P9T8</accession>
<evidence type="ECO:0000256" key="1">
    <source>
        <dbReference type="ARBA" id="ARBA00023268"/>
    </source>
</evidence>
<gene>
    <name evidence="3" type="ORF">J437_LFUL002874</name>
</gene>
<keyword evidence="1" id="KW-0511">Multifunctional enzyme</keyword>
<comment type="caution">
    <text evidence="3">The sequence shown here is derived from an EMBL/GenBank/DDBJ whole genome shotgun (WGS) entry which is preliminary data.</text>
</comment>
<sequence>MEKVDPATTQTEWAMPTATVVPYDETRPLELAYDLSECRVGAVLFHTMAIGQDRPVTYASQTLTEAERHYAPIDQEALASGVWNWKVPQLFLIFGEKWDLPKITRNQLHHWALYLNQYNRKREYQPGKENQCADALPQLPMPTTMRLSRECKFVNLVMGGKVGDLALPTKIL</sequence>
<dbReference type="Proteomes" id="UP000792457">
    <property type="component" value="Unassembled WGS sequence"/>
</dbReference>
<keyword evidence="4" id="KW-1185">Reference proteome</keyword>